<comment type="caution">
    <text evidence="1">The sequence shown here is derived from an EMBL/GenBank/DDBJ whole genome shotgun (WGS) entry which is preliminary data.</text>
</comment>
<proteinExistence type="predicted"/>
<dbReference type="EMBL" id="LAZR01036496">
    <property type="protein sequence ID" value="KKL24692.1"/>
    <property type="molecule type" value="Genomic_DNA"/>
</dbReference>
<reference evidence="1" key="1">
    <citation type="journal article" date="2015" name="Nature">
        <title>Complex archaea that bridge the gap between prokaryotes and eukaryotes.</title>
        <authorList>
            <person name="Spang A."/>
            <person name="Saw J.H."/>
            <person name="Jorgensen S.L."/>
            <person name="Zaremba-Niedzwiedzka K."/>
            <person name="Martijn J."/>
            <person name="Lind A.E."/>
            <person name="van Eijk R."/>
            <person name="Schleper C."/>
            <person name="Guy L."/>
            <person name="Ettema T.J."/>
        </authorList>
    </citation>
    <scope>NUCLEOTIDE SEQUENCE</scope>
</reference>
<organism evidence="1">
    <name type="scientific">marine sediment metagenome</name>
    <dbReference type="NCBI Taxonomy" id="412755"/>
    <lineage>
        <taxon>unclassified sequences</taxon>
        <taxon>metagenomes</taxon>
        <taxon>ecological metagenomes</taxon>
    </lineage>
</organism>
<sequence>MNDIEYLEPPLVKELLEQQRMILEMHQRLIELLSKPMFICKSD</sequence>
<name>A0A0F9CE67_9ZZZZ</name>
<evidence type="ECO:0000313" key="1">
    <source>
        <dbReference type="EMBL" id="KKL24692.1"/>
    </source>
</evidence>
<gene>
    <name evidence="1" type="ORF">LCGC14_2412790</name>
</gene>
<accession>A0A0F9CE67</accession>
<dbReference type="AlphaFoldDB" id="A0A0F9CE67"/>
<protein>
    <submittedName>
        <fullName evidence="1">Uncharacterized protein</fullName>
    </submittedName>
</protein>